<dbReference type="InterPro" id="IPR041581">
    <property type="entry name" value="Glyoxalase_6"/>
</dbReference>
<dbReference type="AlphaFoldDB" id="A0AAE4Q594"/>
<dbReference type="PANTHER" id="PTHR33993:SF14">
    <property type="entry name" value="GB|AAF24581.1"/>
    <property type="match status" value="1"/>
</dbReference>
<evidence type="ECO:0000313" key="3">
    <source>
        <dbReference type="Proteomes" id="UP001187859"/>
    </source>
</evidence>
<dbReference type="CDD" id="cd07247">
    <property type="entry name" value="SgaA_N_like"/>
    <property type="match status" value="2"/>
</dbReference>
<feature type="domain" description="VOC" evidence="1">
    <location>
        <begin position="139"/>
        <end position="254"/>
    </location>
</feature>
<feature type="domain" description="VOC" evidence="1">
    <location>
        <begin position="10"/>
        <end position="125"/>
    </location>
</feature>
<accession>A0AAE4Q594</accession>
<comment type="caution">
    <text evidence="2">The sequence shown here is derived from an EMBL/GenBank/DDBJ whole genome shotgun (WGS) entry which is preliminary data.</text>
</comment>
<dbReference type="EMBL" id="JASGOQ010000001">
    <property type="protein sequence ID" value="MDV5392522.1"/>
    <property type="molecule type" value="Genomic_DNA"/>
</dbReference>
<protein>
    <submittedName>
        <fullName evidence="2">VOC family protein</fullName>
    </submittedName>
</protein>
<dbReference type="PANTHER" id="PTHR33993">
    <property type="entry name" value="GLYOXALASE-RELATED"/>
    <property type="match status" value="1"/>
</dbReference>
<dbReference type="Gene3D" id="3.10.180.10">
    <property type="entry name" value="2,3-Dihydroxybiphenyl 1,2-Dioxygenase, domain 1"/>
    <property type="match status" value="2"/>
</dbReference>
<evidence type="ECO:0000259" key="1">
    <source>
        <dbReference type="PROSITE" id="PS51819"/>
    </source>
</evidence>
<dbReference type="RefSeq" id="WP_140906956.1">
    <property type="nucleotide sequence ID" value="NZ_JASGOQ010000001.1"/>
</dbReference>
<dbReference type="SUPFAM" id="SSF54593">
    <property type="entry name" value="Glyoxalase/Bleomycin resistance protein/Dihydroxybiphenyl dioxygenase"/>
    <property type="match status" value="2"/>
</dbReference>
<dbReference type="InterPro" id="IPR004360">
    <property type="entry name" value="Glyas_Fos-R_dOase_dom"/>
</dbReference>
<dbReference type="Pfam" id="PF00903">
    <property type="entry name" value="Glyoxalase"/>
    <property type="match status" value="1"/>
</dbReference>
<dbReference type="InterPro" id="IPR052164">
    <property type="entry name" value="Anthracycline_SecMetBiosynth"/>
</dbReference>
<gene>
    <name evidence="2" type="ORF">QM089_20215</name>
</gene>
<name>A0AAE4Q594_9GAMM</name>
<proteinExistence type="predicted"/>
<evidence type="ECO:0000313" key="2">
    <source>
        <dbReference type="EMBL" id="MDV5392522.1"/>
    </source>
</evidence>
<dbReference type="Pfam" id="PF18029">
    <property type="entry name" value="Glyoxalase_6"/>
    <property type="match status" value="1"/>
</dbReference>
<reference evidence="2" key="1">
    <citation type="submission" date="2023-05" db="EMBL/GenBank/DDBJ databases">
        <title>Colonisation of extended spectrum b-lactamase- and carbapenemase-producing bacteria on hospital surfaces from low- and middle-income countries.</title>
        <authorList>
            <person name="Nieto-Rosado M."/>
            <person name="Sands K."/>
            <person name="Iregbu K."/>
            <person name="Zahra R."/>
            <person name="Mazarati J.B."/>
            <person name="Mehtar S."/>
            <person name="Barnards-Group B."/>
            <person name="Walsh T.R."/>
        </authorList>
    </citation>
    <scope>NUCLEOTIDE SEQUENCE</scope>
    <source>
        <strain evidence="2">PP-E493</strain>
    </source>
</reference>
<sequence>MRITQYAQGQACWVELASHDWQGAEGFYHALFGWNAVEMAIPNGHFSLFNLEGDDLGAMYQIPESEPQIPSHWRIYFAVKDIEATVAAILAAGGQLHMGPHVVGDAGVMAQVSDPEGARFALWQAKNHSGSRRQGEENTLCWVELACREPSAEASFYTQVFPWTALPSHVPGIDYTEWQIDGQSMGGMMKMMPEWGEIPAHWMPYFVVADCDAFAAKAQGLGAQLCVPPSDIPNVGRFAVIADAQGATFAVIHLSQNENQ</sequence>
<dbReference type="InterPro" id="IPR029068">
    <property type="entry name" value="Glyas_Bleomycin-R_OHBP_Dase"/>
</dbReference>
<dbReference type="PROSITE" id="PS51819">
    <property type="entry name" value="VOC"/>
    <property type="match status" value="2"/>
</dbReference>
<dbReference type="InterPro" id="IPR037523">
    <property type="entry name" value="VOC_core"/>
</dbReference>
<dbReference type="Proteomes" id="UP001187859">
    <property type="component" value="Unassembled WGS sequence"/>
</dbReference>
<organism evidence="2 3">
    <name type="scientific">Shewanella xiamenensis</name>
    <dbReference type="NCBI Taxonomy" id="332186"/>
    <lineage>
        <taxon>Bacteria</taxon>
        <taxon>Pseudomonadati</taxon>
        <taxon>Pseudomonadota</taxon>
        <taxon>Gammaproteobacteria</taxon>
        <taxon>Alteromonadales</taxon>
        <taxon>Shewanellaceae</taxon>
        <taxon>Shewanella</taxon>
    </lineage>
</organism>